<dbReference type="EMBL" id="HBJA01052537">
    <property type="protein sequence ID" value="CAE0807486.1"/>
    <property type="molecule type" value="Transcribed_RNA"/>
</dbReference>
<sequence length="114" mass="13784">MHFHIPSHRDLNRKSLWWTNLGDFLRMTWGEHLMWCCLLLMVSPHQLVHLRSSERPLHVHHLRHRKRHQIRMDGGMPKLAEVSCRVLQHVPLVPLLCILHQFAQWQHVVLRVPW</sequence>
<reference evidence="1" key="1">
    <citation type="submission" date="2021-01" db="EMBL/GenBank/DDBJ databases">
        <authorList>
            <person name="Corre E."/>
            <person name="Pelletier E."/>
            <person name="Niang G."/>
            <person name="Scheremetjew M."/>
            <person name="Finn R."/>
            <person name="Kale V."/>
            <person name="Holt S."/>
            <person name="Cochrane G."/>
            <person name="Meng A."/>
            <person name="Brown T."/>
            <person name="Cohen L."/>
        </authorList>
    </citation>
    <scope>NUCLEOTIDE SEQUENCE</scope>
    <source>
        <strain evidence="1">CCMP1594</strain>
    </source>
</reference>
<name>A0A7S4CVE0_9EUGL</name>
<protein>
    <submittedName>
        <fullName evidence="1">Uncharacterized protein</fullName>
    </submittedName>
</protein>
<proteinExistence type="predicted"/>
<organism evidence="1">
    <name type="scientific">Eutreptiella gymnastica</name>
    <dbReference type="NCBI Taxonomy" id="73025"/>
    <lineage>
        <taxon>Eukaryota</taxon>
        <taxon>Discoba</taxon>
        <taxon>Euglenozoa</taxon>
        <taxon>Euglenida</taxon>
        <taxon>Spirocuta</taxon>
        <taxon>Euglenophyceae</taxon>
        <taxon>Eutreptiales</taxon>
        <taxon>Eutreptiaceae</taxon>
        <taxon>Eutreptiella</taxon>
    </lineage>
</organism>
<dbReference type="AlphaFoldDB" id="A0A7S4CVE0"/>
<gene>
    <name evidence="1" type="ORF">EGYM00163_LOCUS18615</name>
</gene>
<evidence type="ECO:0000313" key="1">
    <source>
        <dbReference type="EMBL" id="CAE0807486.1"/>
    </source>
</evidence>
<accession>A0A7S4CVE0</accession>